<dbReference type="InterPro" id="IPR000182">
    <property type="entry name" value="GNAT_dom"/>
</dbReference>
<dbReference type="PANTHER" id="PTHR43877:SF2">
    <property type="entry name" value="AMINOALKYLPHOSPHONATE N-ACETYLTRANSFERASE-RELATED"/>
    <property type="match status" value="1"/>
</dbReference>
<evidence type="ECO:0000313" key="5">
    <source>
        <dbReference type="Proteomes" id="UP000273001"/>
    </source>
</evidence>
<dbReference type="InterPro" id="IPR016181">
    <property type="entry name" value="Acyl_CoA_acyltransferase"/>
</dbReference>
<feature type="domain" description="N-acetyltransferase" evidence="3">
    <location>
        <begin position="3"/>
        <end position="164"/>
    </location>
</feature>
<reference evidence="4 5" key="1">
    <citation type="submission" date="2018-09" db="EMBL/GenBank/DDBJ databases">
        <authorList>
            <person name="Li J."/>
        </authorList>
    </citation>
    <scope>NUCLEOTIDE SEQUENCE [LARGE SCALE GENOMIC DNA]</scope>
    <source>
        <strain evidence="4 5">2129</strain>
    </source>
</reference>
<dbReference type="EMBL" id="CP032514">
    <property type="protein sequence ID" value="AYD89824.1"/>
    <property type="molecule type" value="Genomic_DNA"/>
</dbReference>
<gene>
    <name evidence="4" type="ORF">D5R93_06875</name>
</gene>
<dbReference type="InterPro" id="IPR050832">
    <property type="entry name" value="Bact_Acetyltransf"/>
</dbReference>
<name>A0ABN5PRV9_9ACTO</name>
<accession>A0ABN5PRV9</accession>
<keyword evidence="1" id="KW-0808">Transferase</keyword>
<evidence type="ECO:0000256" key="1">
    <source>
        <dbReference type="ARBA" id="ARBA00022679"/>
    </source>
</evidence>
<evidence type="ECO:0000313" key="4">
    <source>
        <dbReference type="EMBL" id="AYD89824.1"/>
    </source>
</evidence>
<evidence type="ECO:0000259" key="3">
    <source>
        <dbReference type="PROSITE" id="PS51186"/>
    </source>
</evidence>
<keyword evidence="5" id="KW-1185">Reference proteome</keyword>
<dbReference type="PROSITE" id="PS51186">
    <property type="entry name" value="GNAT"/>
    <property type="match status" value="1"/>
</dbReference>
<dbReference type="Pfam" id="PF00583">
    <property type="entry name" value="Acetyltransf_1"/>
    <property type="match status" value="1"/>
</dbReference>
<protein>
    <submittedName>
        <fullName evidence="4">GNAT family N-acetyltransferase</fullName>
    </submittedName>
</protein>
<organism evidence="4 5">
    <name type="scientific">Actinomyces lilanjuaniae</name>
    <dbReference type="NCBI Taxonomy" id="2321394"/>
    <lineage>
        <taxon>Bacteria</taxon>
        <taxon>Bacillati</taxon>
        <taxon>Actinomycetota</taxon>
        <taxon>Actinomycetes</taxon>
        <taxon>Actinomycetales</taxon>
        <taxon>Actinomycetaceae</taxon>
        <taxon>Actinomyces</taxon>
    </lineage>
</organism>
<sequence length="164" mass="17976">MRIEVEQVGLARIDELIAWRVEVLREVFGNVSDADVSALERANRAYYEQELTAGRHVACLARLDGEPVGCGGLCLHREMPSPDNPSGLCAYLMNVYTRPAFQGHGVGAAVVSWLVRQARARDAGKVYLEASDAGRRLYEHVGFTDMPSMMHLTQGGDLQGSPCE</sequence>
<dbReference type="CDD" id="cd04301">
    <property type="entry name" value="NAT_SF"/>
    <property type="match status" value="1"/>
</dbReference>
<dbReference type="Proteomes" id="UP000273001">
    <property type="component" value="Chromosome"/>
</dbReference>
<dbReference type="RefSeq" id="WP_120204488.1">
    <property type="nucleotide sequence ID" value="NZ_CP032514.1"/>
</dbReference>
<proteinExistence type="predicted"/>
<dbReference type="SUPFAM" id="SSF55729">
    <property type="entry name" value="Acyl-CoA N-acyltransferases (Nat)"/>
    <property type="match status" value="1"/>
</dbReference>
<keyword evidence="2" id="KW-0012">Acyltransferase</keyword>
<dbReference type="PANTHER" id="PTHR43877">
    <property type="entry name" value="AMINOALKYLPHOSPHONATE N-ACETYLTRANSFERASE-RELATED-RELATED"/>
    <property type="match status" value="1"/>
</dbReference>
<evidence type="ECO:0000256" key="2">
    <source>
        <dbReference type="ARBA" id="ARBA00023315"/>
    </source>
</evidence>
<dbReference type="Gene3D" id="3.40.630.30">
    <property type="match status" value="1"/>
</dbReference>